<dbReference type="OrthoDB" id="6077599at2759"/>
<dbReference type="InParanoid" id="A0A4Q1BQY2"/>
<comment type="caution">
    <text evidence="2">The sequence shown here is derived from an EMBL/GenBank/DDBJ whole genome shotgun (WGS) entry which is preliminary data.</text>
</comment>
<dbReference type="Gene3D" id="3.40.220.10">
    <property type="entry name" value="Leucine Aminopeptidase, subunit E, domain 1"/>
    <property type="match status" value="1"/>
</dbReference>
<dbReference type="PANTHER" id="PTHR11106:SF27">
    <property type="entry name" value="MACRO DOMAIN-CONTAINING PROTEIN"/>
    <property type="match status" value="1"/>
</dbReference>
<sequence>MSPTPVLAEVLPTLADMYDRDQLPDPEDKPCFLPDPHLIQRVCIWQGDITRLKADMIVNAANRSLLGGGGVDGAIHSAAGPDLLKECEGLGGAETGETKVTKGYDLPAKYVAHTVGPIYSKLNVERSAEQLESCYRTSLEACVAKGGETIGFSSISTGVYGYPIIEATQISLRTTRLFLQENKSITRVIFVVFSEKDKKVYEGLVPEYFPEP</sequence>
<dbReference type="InterPro" id="IPR002589">
    <property type="entry name" value="Macro_dom"/>
</dbReference>
<keyword evidence="3" id="KW-1185">Reference proteome</keyword>
<dbReference type="AlphaFoldDB" id="A0A4Q1BQY2"/>
<dbReference type="SMART" id="SM00506">
    <property type="entry name" value="A1pp"/>
    <property type="match status" value="1"/>
</dbReference>
<name>A0A4Q1BQY2_TREME</name>
<dbReference type="VEuPathDB" id="FungiDB:TREMEDRAFT_57545"/>
<dbReference type="Proteomes" id="UP000289152">
    <property type="component" value="Unassembled WGS sequence"/>
</dbReference>
<dbReference type="OMA" id="RTLDGCQ"/>
<accession>A0A4Q1BQY2</accession>
<reference evidence="2 3" key="1">
    <citation type="submission" date="2016-06" db="EMBL/GenBank/DDBJ databases">
        <title>Evolution of pathogenesis and genome organization in the Tremellales.</title>
        <authorList>
            <person name="Cuomo C."/>
            <person name="Litvintseva A."/>
            <person name="Heitman J."/>
            <person name="Chen Y."/>
            <person name="Sun S."/>
            <person name="Springer D."/>
            <person name="Dromer F."/>
            <person name="Young S."/>
            <person name="Zeng Q."/>
            <person name="Chapman S."/>
            <person name="Gujja S."/>
            <person name="Saif S."/>
            <person name="Birren B."/>
        </authorList>
    </citation>
    <scope>NUCLEOTIDE SEQUENCE [LARGE SCALE GENOMIC DNA]</scope>
    <source>
        <strain evidence="2 3">ATCC 28783</strain>
    </source>
</reference>
<protein>
    <recommendedName>
        <fullName evidence="1">Macro domain-containing protein</fullName>
    </recommendedName>
</protein>
<dbReference type="EMBL" id="SDIL01000019">
    <property type="protein sequence ID" value="RXK40361.1"/>
    <property type="molecule type" value="Genomic_DNA"/>
</dbReference>
<evidence type="ECO:0000313" key="2">
    <source>
        <dbReference type="EMBL" id="RXK40361.1"/>
    </source>
</evidence>
<dbReference type="PANTHER" id="PTHR11106">
    <property type="entry name" value="GANGLIOSIDE INDUCED DIFFERENTIATION ASSOCIATED PROTEIN 2-RELATED"/>
    <property type="match status" value="1"/>
</dbReference>
<dbReference type="SUPFAM" id="SSF52949">
    <property type="entry name" value="Macro domain-like"/>
    <property type="match status" value="1"/>
</dbReference>
<proteinExistence type="predicted"/>
<organism evidence="2 3">
    <name type="scientific">Tremella mesenterica</name>
    <name type="common">Jelly fungus</name>
    <dbReference type="NCBI Taxonomy" id="5217"/>
    <lineage>
        <taxon>Eukaryota</taxon>
        <taxon>Fungi</taxon>
        <taxon>Dikarya</taxon>
        <taxon>Basidiomycota</taxon>
        <taxon>Agaricomycotina</taxon>
        <taxon>Tremellomycetes</taxon>
        <taxon>Tremellales</taxon>
        <taxon>Tremellaceae</taxon>
        <taxon>Tremella</taxon>
    </lineage>
</organism>
<dbReference type="STRING" id="5217.A0A4Q1BQY2"/>
<dbReference type="InterPro" id="IPR043472">
    <property type="entry name" value="Macro_dom-like"/>
</dbReference>
<dbReference type="CDD" id="cd02908">
    <property type="entry name" value="Macro_OAADPr_deacetylase"/>
    <property type="match status" value="1"/>
</dbReference>
<dbReference type="PROSITE" id="PS51154">
    <property type="entry name" value="MACRO"/>
    <property type="match status" value="1"/>
</dbReference>
<evidence type="ECO:0000313" key="3">
    <source>
        <dbReference type="Proteomes" id="UP000289152"/>
    </source>
</evidence>
<gene>
    <name evidence="2" type="ORF">M231_02344</name>
</gene>
<dbReference type="Pfam" id="PF01661">
    <property type="entry name" value="Macro"/>
    <property type="match status" value="1"/>
</dbReference>
<feature type="domain" description="Macro" evidence="1">
    <location>
        <begin position="29"/>
        <end position="209"/>
    </location>
</feature>
<evidence type="ECO:0000259" key="1">
    <source>
        <dbReference type="PROSITE" id="PS51154"/>
    </source>
</evidence>